<protein>
    <submittedName>
        <fullName evidence="2">Uncharacterized protein</fullName>
    </submittedName>
</protein>
<dbReference type="EMBL" id="UINC01071536">
    <property type="protein sequence ID" value="SVC06510.1"/>
    <property type="molecule type" value="Genomic_DNA"/>
</dbReference>
<feature type="region of interest" description="Disordered" evidence="1">
    <location>
        <begin position="1"/>
        <end position="22"/>
    </location>
</feature>
<dbReference type="AlphaFoldDB" id="A0A382J399"/>
<evidence type="ECO:0000313" key="2">
    <source>
        <dbReference type="EMBL" id="SVC06510.1"/>
    </source>
</evidence>
<organism evidence="2">
    <name type="scientific">marine metagenome</name>
    <dbReference type="NCBI Taxonomy" id="408172"/>
    <lineage>
        <taxon>unclassified sequences</taxon>
        <taxon>metagenomes</taxon>
        <taxon>ecological metagenomes</taxon>
    </lineage>
</organism>
<feature type="non-terminal residue" evidence="2">
    <location>
        <position position="22"/>
    </location>
</feature>
<reference evidence="2" key="1">
    <citation type="submission" date="2018-05" db="EMBL/GenBank/DDBJ databases">
        <authorList>
            <person name="Lanie J.A."/>
            <person name="Ng W.-L."/>
            <person name="Kazmierczak K.M."/>
            <person name="Andrzejewski T.M."/>
            <person name="Davidsen T.M."/>
            <person name="Wayne K.J."/>
            <person name="Tettelin H."/>
            <person name="Glass J.I."/>
            <person name="Rusch D."/>
            <person name="Podicherti R."/>
            <person name="Tsui H.-C.T."/>
            <person name="Winkler M.E."/>
        </authorList>
    </citation>
    <scope>NUCLEOTIDE SEQUENCE</scope>
</reference>
<accession>A0A382J399</accession>
<evidence type="ECO:0000256" key="1">
    <source>
        <dbReference type="SAM" id="MobiDB-lite"/>
    </source>
</evidence>
<proteinExistence type="predicted"/>
<gene>
    <name evidence="2" type="ORF">METZ01_LOCUS259364</name>
</gene>
<sequence>MIKEGVTEQNFSMSSHEIYRFP</sequence>
<name>A0A382J399_9ZZZZ</name>